<protein>
    <submittedName>
        <fullName evidence="2">Uncharacterized protein</fullName>
    </submittedName>
</protein>
<feature type="region of interest" description="Disordered" evidence="1">
    <location>
        <begin position="111"/>
        <end position="162"/>
    </location>
</feature>
<accession>A0ABR8BN95</accession>
<evidence type="ECO:0000313" key="2">
    <source>
        <dbReference type="EMBL" id="MBD2254707.1"/>
    </source>
</evidence>
<evidence type="ECO:0000256" key="1">
    <source>
        <dbReference type="SAM" id="MobiDB-lite"/>
    </source>
</evidence>
<keyword evidence="3" id="KW-1185">Reference proteome</keyword>
<feature type="compositionally biased region" description="Polar residues" evidence="1">
    <location>
        <begin position="144"/>
        <end position="162"/>
    </location>
</feature>
<sequence>MTSKKNEQNHLSVPFHRLTEEEVRQWYQDKLIATTGYILAIRKIKAPPGKPFVISNVVKFCEDWGIARSAFYRAVDYLKDKGYFTWEATHGIILSDSKKVISFPTEKNCPACGTQSHERDSQSHERDSQSHERDSQSHKRDTKSSQSLQCNDSSNAQIYSDKSDIQTLSDLKQQERESFEKFVREEYKKTEGKEIRTTFAAFMRGNHFQEWYQKYQNRPETLRSTQNEKWTNHPQRDEWIEQIHHGKPRFIAQGGPKEERETRRQFAEWAEANNLVWGMET</sequence>
<evidence type="ECO:0000313" key="3">
    <source>
        <dbReference type="Proteomes" id="UP000621307"/>
    </source>
</evidence>
<comment type="caution">
    <text evidence="2">The sequence shown here is derived from an EMBL/GenBank/DDBJ whole genome shotgun (WGS) entry which is preliminary data.</text>
</comment>
<proteinExistence type="predicted"/>
<dbReference type="EMBL" id="JACJQL010000062">
    <property type="protein sequence ID" value="MBD2254707.1"/>
    <property type="molecule type" value="Genomic_DNA"/>
</dbReference>
<dbReference type="RefSeq" id="WP_190571053.1">
    <property type="nucleotide sequence ID" value="NZ_JACJQL010000062.1"/>
</dbReference>
<name>A0ABR8BN95_9NOSO</name>
<reference evidence="2 3" key="1">
    <citation type="journal article" date="2020" name="ISME J.">
        <title>Comparative genomics reveals insights into cyanobacterial evolution and habitat adaptation.</title>
        <authorList>
            <person name="Chen M.Y."/>
            <person name="Teng W.K."/>
            <person name="Zhao L."/>
            <person name="Hu C.X."/>
            <person name="Zhou Y.K."/>
            <person name="Han B.P."/>
            <person name="Song L.R."/>
            <person name="Shu W.S."/>
        </authorList>
    </citation>
    <scope>NUCLEOTIDE SEQUENCE [LARGE SCALE GENOMIC DNA]</scope>
    <source>
        <strain evidence="2 3">FACHB-3921</strain>
    </source>
</reference>
<feature type="compositionally biased region" description="Basic and acidic residues" evidence="1">
    <location>
        <begin position="116"/>
        <end position="143"/>
    </location>
</feature>
<dbReference type="Proteomes" id="UP000621307">
    <property type="component" value="Unassembled WGS sequence"/>
</dbReference>
<organism evidence="2 3">
    <name type="scientific">Nostoc parmelioides FACHB-3921</name>
    <dbReference type="NCBI Taxonomy" id="2692909"/>
    <lineage>
        <taxon>Bacteria</taxon>
        <taxon>Bacillati</taxon>
        <taxon>Cyanobacteriota</taxon>
        <taxon>Cyanophyceae</taxon>
        <taxon>Nostocales</taxon>
        <taxon>Nostocaceae</taxon>
        <taxon>Nostoc</taxon>
    </lineage>
</organism>
<gene>
    <name evidence="2" type="ORF">H6G14_26075</name>
</gene>